<name>A0A219YC05_9CAUD</name>
<sequence>MTVKDIKYLARSFGTSGELILNNAKYLGFNDWAYDFVTLDESKIELDTNIVKFYFISGSTTYIHPVNLTTLNYSPDWVIGEFYKEIYCEN</sequence>
<reference evidence="1 2" key="1">
    <citation type="journal article" date="2017" name="Sci. Rep.">
        <title>Characterization and diversity of phages infecting Aeromonas salmonicida subsp. salmonicida.</title>
        <authorList>
            <person name="Vincent A.T."/>
            <person name="Paquet V.E."/>
            <person name="Bernatchez A."/>
            <person name="Tremblay D.M."/>
            <person name="Moineau S."/>
            <person name="Charette S.J."/>
        </authorList>
    </citation>
    <scope>NUCLEOTIDE SEQUENCE [LARGE SCALE GENOMIC DNA]</scope>
</reference>
<dbReference type="EMBL" id="KY290955">
    <property type="protein sequence ID" value="APU01541.1"/>
    <property type="molecule type" value="Genomic_DNA"/>
</dbReference>
<evidence type="ECO:0000313" key="1">
    <source>
        <dbReference type="EMBL" id="APU01541.1"/>
    </source>
</evidence>
<evidence type="ECO:0000313" key="2">
    <source>
        <dbReference type="Proteomes" id="UP000225215"/>
    </source>
</evidence>
<organism evidence="1 2">
    <name type="scientific">Aeromonas phage 65.2</name>
    <dbReference type="NCBI Taxonomy" id="1932896"/>
    <lineage>
        <taxon>Viruses</taxon>
        <taxon>Duplodnaviria</taxon>
        <taxon>Heunggongvirae</taxon>
        <taxon>Uroviricota</taxon>
        <taxon>Caudoviricetes</taxon>
        <taxon>Pantevenvirales</taxon>
        <taxon>Straboviridae</taxon>
        <taxon>Emmerichvirinae</taxon>
        <taxon>Ishigurovirus</taxon>
        <taxon>Ishigurovirus osborne</taxon>
    </lineage>
</organism>
<protein>
    <submittedName>
        <fullName evidence="1">Uncharacterized protein</fullName>
    </submittedName>
</protein>
<accession>A0A219YC05</accession>
<dbReference type="Proteomes" id="UP000225215">
    <property type="component" value="Segment"/>
</dbReference>
<proteinExistence type="predicted"/>